<gene>
    <name evidence="2" type="ORF">D6D24_10353</name>
</gene>
<comment type="caution">
    <text evidence="2">The sequence shown here is derived from an EMBL/GenBank/DDBJ whole genome shotgun (WGS) entry which is preliminary data.</text>
</comment>
<dbReference type="EMBL" id="QZAJ01000892">
    <property type="protein sequence ID" value="THW05131.1"/>
    <property type="molecule type" value="Genomic_DNA"/>
</dbReference>
<feature type="compositionally biased region" description="Basic and acidic residues" evidence="1">
    <location>
        <begin position="1"/>
        <end position="10"/>
    </location>
</feature>
<evidence type="ECO:0000256" key="1">
    <source>
        <dbReference type="SAM" id="MobiDB-lite"/>
    </source>
</evidence>
<feature type="region of interest" description="Disordered" evidence="1">
    <location>
        <begin position="1"/>
        <end position="22"/>
    </location>
</feature>
<feature type="region of interest" description="Disordered" evidence="1">
    <location>
        <begin position="175"/>
        <end position="199"/>
    </location>
</feature>
<dbReference type="AlphaFoldDB" id="A0A4S8V251"/>
<sequence length="360" mass="40781">MAARIPKLEPIDEPQPNPAHDLDQVPAQDFVLVIPAHIARYHRDIILPALVEISGAIRNHDRRLDNCVTKADVETQRAFDVLERRTMSLLKELTIVKRDLVQCAAESYTRFNESERDNASLLLRVSALEKLSLERGHDPRLPPRLRDEVQTLDKPSGHLENPIQIYDDEGELNLDDERADKTKPPHKTSPSLKKEGRIPKQEPIRTDINASILEHDPAFGVINNTATVEELKTVQTAIDESANSSQKLEIRMNQLDLRTTNNHHDLTRYVDYLHGQIQGRKVNHRAHVQSMDHSKEDYSQAIKSIMDHLGSNDVCTNISIASSNNREDMGSKDLTDKFEANDRDVQISAVKEEGVMEDEG</sequence>
<proteinExistence type="predicted"/>
<name>A0A4S8V251_AURPU</name>
<accession>A0A4S8V251</accession>
<reference evidence="2 3" key="1">
    <citation type="submission" date="2018-10" db="EMBL/GenBank/DDBJ databases">
        <title>Fifty Aureobasidium pullulans genomes reveal a recombining polyextremotolerant generalist.</title>
        <authorList>
            <person name="Gostincar C."/>
            <person name="Turk M."/>
            <person name="Zajc J."/>
            <person name="Gunde-Cimerman N."/>
        </authorList>
    </citation>
    <scope>NUCLEOTIDE SEQUENCE [LARGE SCALE GENOMIC DNA]</scope>
    <source>
        <strain evidence="2 3">EXF-11318</strain>
    </source>
</reference>
<feature type="non-terminal residue" evidence="2">
    <location>
        <position position="360"/>
    </location>
</feature>
<evidence type="ECO:0000313" key="3">
    <source>
        <dbReference type="Proteomes" id="UP000308014"/>
    </source>
</evidence>
<evidence type="ECO:0000313" key="2">
    <source>
        <dbReference type="EMBL" id="THW05131.1"/>
    </source>
</evidence>
<organism evidence="2 3">
    <name type="scientific">Aureobasidium pullulans</name>
    <name type="common">Black yeast</name>
    <name type="synonym">Pullularia pullulans</name>
    <dbReference type="NCBI Taxonomy" id="5580"/>
    <lineage>
        <taxon>Eukaryota</taxon>
        <taxon>Fungi</taxon>
        <taxon>Dikarya</taxon>
        <taxon>Ascomycota</taxon>
        <taxon>Pezizomycotina</taxon>
        <taxon>Dothideomycetes</taxon>
        <taxon>Dothideomycetidae</taxon>
        <taxon>Dothideales</taxon>
        <taxon>Saccotheciaceae</taxon>
        <taxon>Aureobasidium</taxon>
    </lineage>
</organism>
<protein>
    <submittedName>
        <fullName evidence="2">Uncharacterized protein</fullName>
    </submittedName>
</protein>
<dbReference type="Proteomes" id="UP000308014">
    <property type="component" value="Unassembled WGS sequence"/>
</dbReference>